<gene>
    <name evidence="1" type="primary">AVEN_264201_1</name>
    <name evidence="1" type="ORF">TNCT_583181</name>
</gene>
<organism evidence="1 2">
    <name type="scientific">Trichonephila clavata</name>
    <name type="common">Joro spider</name>
    <name type="synonym">Nephila clavata</name>
    <dbReference type="NCBI Taxonomy" id="2740835"/>
    <lineage>
        <taxon>Eukaryota</taxon>
        <taxon>Metazoa</taxon>
        <taxon>Ecdysozoa</taxon>
        <taxon>Arthropoda</taxon>
        <taxon>Chelicerata</taxon>
        <taxon>Arachnida</taxon>
        <taxon>Araneae</taxon>
        <taxon>Araneomorphae</taxon>
        <taxon>Entelegynae</taxon>
        <taxon>Araneoidea</taxon>
        <taxon>Nephilidae</taxon>
        <taxon>Trichonephila</taxon>
    </lineage>
</organism>
<evidence type="ECO:0000313" key="1">
    <source>
        <dbReference type="EMBL" id="GFR04750.1"/>
    </source>
</evidence>
<comment type="caution">
    <text evidence="1">The sequence shown here is derived from an EMBL/GenBank/DDBJ whole genome shotgun (WGS) entry which is preliminary data.</text>
</comment>
<dbReference type="EMBL" id="BMAO01015857">
    <property type="protein sequence ID" value="GFR04750.1"/>
    <property type="molecule type" value="Genomic_DNA"/>
</dbReference>
<sequence>MNAIQQKRTTIRGAFTKSAHNLEALLSSELSVAKFDEIEVTLEQLSVKFKQLKECDDQVLDLLQQEKCSQDIYEKEYLSCEKNETCVFCEKSHPSQSCKDSSTTKMSLEDRKNIVKNKKACFVCPKRGHRAISCKSNVRCFACRNRHFPILCPDLASNLDHNYPNNMNNTKGEETVTNTLNSHVRHSDVYLQTLIVRLYNGTKEMLVRAIFDTGTRVEKLIPGRDGQIRLAVVKTANSEFLRLVQRLFRLQMDSPVLSVADDSTSVITRSGRLVKPPVCL</sequence>
<reference evidence="1" key="1">
    <citation type="submission" date="2020-07" db="EMBL/GenBank/DDBJ databases">
        <title>Multicomponent nature underlies the extraordinary mechanical properties of spider dragline silk.</title>
        <authorList>
            <person name="Kono N."/>
            <person name="Nakamura H."/>
            <person name="Mori M."/>
            <person name="Yoshida Y."/>
            <person name="Ohtoshi R."/>
            <person name="Malay A.D."/>
            <person name="Moran D.A.P."/>
            <person name="Tomita M."/>
            <person name="Numata K."/>
            <person name="Arakawa K."/>
        </authorList>
    </citation>
    <scope>NUCLEOTIDE SEQUENCE</scope>
</reference>
<dbReference type="AlphaFoldDB" id="A0A8X6LCK1"/>
<protein>
    <submittedName>
        <fullName evidence="1">DUF1758 domain-containing protein</fullName>
    </submittedName>
</protein>
<dbReference type="OrthoDB" id="6610017at2759"/>
<accession>A0A8X6LCK1</accession>
<keyword evidence="2" id="KW-1185">Reference proteome</keyword>
<evidence type="ECO:0000313" key="2">
    <source>
        <dbReference type="Proteomes" id="UP000887116"/>
    </source>
</evidence>
<proteinExistence type="predicted"/>
<dbReference type="Proteomes" id="UP000887116">
    <property type="component" value="Unassembled WGS sequence"/>
</dbReference>
<name>A0A8X6LCK1_TRICU</name>